<name>A0ABW5C8Q4_9PROT</name>
<sequence>MSYKLFEVPEGYETDVVLVMAPYFDRAFAKRIASDLAPKRIRFLVDDGSRQEDLDALRKSFPRDADVRIALGAAAGLVHLKGFYFEFVKVDGQRQNRKRKFLFGSANATEPAFSGRRNAELVADVDLTRGEDRALLDYLQTVVAAIEEEEGGAVPESTHSLRNAPTLYLPKFTVTPMGPPPGFDAWLQRGLLVAKYKAAQQFLTVAVRLNAALPADMISTTFAGRRLLEPGERSVVRYPYVGNLEPEEADEQAAHQWNARLGMWTHLGNWVSESCYRAHRKTMKSKTSSERQARIEMLRDNGDDPKWRADRQKEFLLALSGVWRDLKEQDINPGDFLDGDRRGVDRAQYAKRFDKKFESDLLMAKDEDFYERYVTGYEFPAVPHFRQDQRAWESFSLSWCTTVAVEASRPNTSSLLTRCIRDAFEARGEVLADIPDKGILKWLRAEWGNNITIDENETTVGEHISGYWMSPSVG</sequence>
<keyword evidence="2" id="KW-1185">Reference proteome</keyword>
<organism evidence="1 2">
    <name type="scientific">Phaeospirillum tilakii</name>
    <dbReference type="NCBI Taxonomy" id="741673"/>
    <lineage>
        <taxon>Bacteria</taxon>
        <taxon>Pseudomonadati</taxon>
        <taxon>Pseudomonadota</taxon>
        <taxon>Alphaproteobacteria</taxon>
        <taxon>Rhodospirillales</taxon>
        <taxon>Rhodospirillaceae</taxon>
        <taxon>Phaeospirillum</taxon>
    </lineage>
</organism>
<evidence type="ECO:0000313" key="2">
    <source>
        <dbReference type="Proteomes" id="UP001597296"/>
    </source>
</evidence>
<dbReference type="Proteomes" id="UP001597296">
    <property type="component" value="Unassembled WGS sequence"/>
</dbReference>
<dbReference type="RefSeq" id="WP_377315334.1">
    <property type="nucleotide sequence ID" value="NZ_JBHUIY010000010.1"/>
</dbReference>
<accession>A0ABW5C8Q4</accession>
<protein>
    <recommendedName>
        <fullName evidence="3">Phospholipase D-like domain-containing protein</fullName>
    </recommendedName>
</protein>
<reference evidence="2" key="1">
    <citation type="journal article" date="2019" name="Int. J. Syst. Evol. Microbiol.">
        <title>The Global Catalogue of Microorganisms (GCM) 10K type strain sequencing project: providing services to taxonomists for standard genome sequencing and annotation.</title>
        <authorList>
            <consortium name="The Broad Institute Genomics Platform"/>
            <consortium name="The Broad Institute Genome Sequencing Center for Infectious Disease"/>
            <person name="Wu L."/>
            <person name="Ma J."/>
        </authorList>
    </citation>
    <scope>NUCLEOTIDE SEQUENCE [LARGE SCALE GENOMIC DNA]</scope>
    <source>
        <strain evidence="2">KCTC 15012</strain>
    </source>
</reference>
<evidence type="ECO:0008006" key="3">
    <source>
        <dbReference type="Google" id="ProtNLM"/>
    </source>
</evidence>
<gene>
    <name evidence="1" type="ORF">ACFSNB_07010</name>
</gene>
<dbReference type="EMBL" id="JBHUIY010000010">
    <property type="protein sequence ID" value="MFD2233550.1"/>
    <property type="molecule type" value="Genomic_DNA"/>
</dbReference>
<proteinExistence type="predicted"/>
<comment type="caution">
    <text evidence="1">The sequence shown here is derived from an EMBL/GenBank/DDBJ whole genome shotgun (WGS) entry which is preliminary data.</text>
</comment>
<evidence type="ECO:0000313" key="1">
    <source>
        <dbReference type="EMBL" id="MFD2233550.1"/>
    </source>
</evidence>